<evidence type="ECO:0008006" key="8">
    <source>
        <dbReference type="Google" id="ProtNLM"/>
    </source>
</evidence>
<dbReference type="GO" id="GO:0005634">
    <property type="term" value="C:nucleus"/>
    <property type="evidence" value="ECO:0007669"/>
    <property type="project" value="UniProtKB-SubCell"/>
</dbReference>
<comment type="subcellular location">
    <subcellularLocation>
        <location evidence="1">Nucleus</location>
    </subcellularLocation>
</comment>
<dbReference type="PANTHER" id="PTHR46481:SF10">
    <property type="entry name" value="ZINC FINGER BED DOMAIN-CONTAINING PROTEIN 39"/>
    <property type="match status" value="1"/>
</dbReference>
<proteinExistence type="predicted"/>
<dbReference type="GO" id="GO:0008270">
    <property type="term" value="F:zinc ion binding"/>
    <property type="evidence" value="ECO:0007669"/>
    <property type="project" value="UniProtKB-KW"/>
</dbReference>
<dbReference type="STRING" id="1432141.A0A015LHZ5"/>
<dbReference type="HOGENOM" id="CLU_009123_12_0_1"/>
<name>A0A015LHZ5_RHIIW</name>
<dbReference type="PANTHER" id="PTHR46481">
    <property type="entry name" value="ZINC FINGER BED DOMAIN-CONTAINING PROTEIN 4"/>
    <property type="match status" value="1"/>
</dbReference>
<evidence type="ECO:0000313" key="7">
    <source>
        <dbReference type="Proteomes" id="UP000022910"/>
    </source>
</evidence>
<evidence type="ECO:0000256" key="5">
    <source>
        <dbReference type="ARBA" id="ARBA00023242"/>
    </source>
</evidence>
<keyword evidence="7" id="KW-1185">Reference proteome</keyword>
<evidence type="ECO:0000313" key="6">
    <source>
        <dbReference type="EMBL" id="EXX72256.1"/>
    </source>
</evidence>
<dbReference type="AlphaFoldDB" id="A0A015LHZ5"/>
<dbReference type="InterPro" id="IPR052035">
    <property type="entry name" value="ZnF_BED_domain_contain"/>
</dbReference>
<reference evidence="6 7" key="1">
    <citation type="submission" date="2014-02" db="EMBL/GenBank/DDBJ databases">
        <title>Single nucleus genome sequencing reveals high similarity among nuclei of an endomycorrhizal fungus.</title>
        <authorList>
            <person name="Lin K."/>
            <person name="Geurts R."/>
            <person name="Zhang Z."/>
            <person name="Limpens E."/>
            <person name="Saunders D.G."/>
            <person name="Mu D."/>
            <person name="Pang E."/>
            <person name="Cao H."/>
            <person name="Cha H."/>
            <person name="Lin T."/>
            <person name="Zhou Q."/>
            <person name="Shang Y."/>
            <person name="Li Y."/>
            <person name="Ivanov S."/>
            <person name="Sharma T."/>
            <person name="Velzen R.V."/>
            <person name="Ruijter N.D."/>
            <person name="Aanen D.K."/>
            <person name="Win J."/>
            <person name="Kamoun S."/>
            <person name="Bisseling T."/>
            <person name="Huang S."/>
        </authorList>
    </citation>
    <scope>NUCLEOTIDE SEQUENCE [LARGE SCALE GENOMIC DNA]</scope>
    <source>
        <strain evidence="7">DAOM197198w</strain>
    </source>
</reference>
<keyword evidence="2" id="KW-0479">Metal-binding</keyword>
<dbReference type="EMBL" id="JEMT01015710">
    <property type="protein sequence ID" value="EXX72256.1"/>
    <property type="molecule type" value="Genomic_DNA"/>
</dbReference>
<protein>
    <recommendedName>
        <fullName evidence="8">Zinc finger bed domain-containing protein ricesleeper 2-like</fullName>
    </recommendedName>
</protein>
<keyword evidence="4" id="KW-0862">Zinc</keyword>
<evidence type="ECO:0000256" key="3">
    <source>
        <dbReference type="ARBA" id="ARBA00022771"/>
    </source>
</evidence>
<comment type="caution">
    <text evidence="6">The sequence shown here is derived from an EMBL/GenBank/DDBJ whole genome shotgun (WGS) entry which is preliminary data.</text>
</comment>
<gene>
    <name evidence="6" type="ORF">RirG_071020</name>
</gene>
<dbReference type="SUPFAM" id="SSF53098">
    <property type="entry name" value="Ribonuclease H-like"/>
    <property type="match status" value="1"/>
</dbReference>
<keyword evidence="5" id="KW-0539">Nucleus</keyword>
<evidence type="ECO:0000256" key="2">
    <source>
        <dbReference type="ARBA" id="ARBA00022723"/>
    </source>
</evidence>
<dbReference type="Proteomes" id="UP000022910">
    <property type="component" value="Unassembled WGS sequence"/>
</dbReference>
<sequence>MRKNVLIIEVSQINLKISLTTDIWTSEVSKNCYLEVIMHYINNNWKLKNLLLDLIPINGSHIAGLITSKLLQILEKFSISNNILALTTDNGSNMIACDNQPATELDQEFNNMTFTHYTGMNHVGNKIKKLCQFVIKIKNSSLFLDKLSEICTLKKVKFLKPILDIDIHWNSTYFMINRQILMQGVSELLATTNVEELGDLFPTISEWQHIKELVKVLKPMYEATNLLSSSKNPTQGNNIRLVFNGMFKKLDHYQRGNHYTQRAIASAIYNKLKAYWNKYLNQSSITSSILDPYYKTTLFSHNDITEIISKLQELYLSYLPLNNQTIPSAPVQSSRDYFLNLLNLNNIRQRSILKFSSR</sequence>
<organism evidence="6 7">
    <name type="scientific">Rhizophagus irregularis (strain DAOM 197198w)</name>
    <name type="common">Glomus intraradices</name>
    <dbReference type="NCBI Taxonomy" id="1432141"/>
    <lineage>
        <taxon>Eukaryota</taxon>
        <taxon>Fungi</taxon>
        <taxon>Fungi incertae sedis</taxon>
        <taxon>Mucoromycota</taxon>
        <taxon>Glomeromycotina</taxon>
        <taxon>Glomeromycetes</taxon>
        <taxon>Glomerales</taxon>
        <taxon>Glomeraceae</taxon>
        <taxon>Rhizophagus</taxon>
    </lineage>
</organism>
<evidence type="ECO:0000256" key="1">
    <source>
        <dbReference type="ARBA" id="ARBA00004123"/>
    </source>
</evidence>
<dbReference type="InterPro" id="IPR012337">
    <property type="entry name" value="RNaseH-like_sf"/>
</dbReference>
<keyword evidence="3" id="KW-0863">Zinc-finger</keyword>
<accession>A0A015LHZ5</accession>
<evidence type="ECO:0000256" key="4">
    <source>
        <dbReference type="ARBA" id="ARBA00022833"/>
    </source>
</evidence>